<dbReference type="SUPFAM" id="SSF53098">
    <property type="entry name" value="Ribonuclease H-like"/>
    <property type="match status" value="1"/>
</dbReference>
<evidence type="ECO:0000313" key="1">
    <source>
        <dbReference type="EMBL" id="KAK3393792.1"/>
    </source>
</evidence>
<dbReference type="EMBL" id="JAULSW010000001">
    <property type="protein sequence ID" value="KAK3393792.1"/>
    <property type="molecule type" value="Genomic_DNA"/>
</dbReference>
<evidence type="ECO:0008006" key="3">
    <source>
        <dbReference type="Google" id="ProtNLM"/>
    </source>
</evidence>
<evidence type="ECO:0000313" key="2">
    <source>
        <dbReference type="Proteomes" id="UP001285441"/>
    </source>
</evidence>
<reference evidence="1" key="2">
    <citation type="submission" date="2023-06" db="EMBL/GenBank/DDBJ databases">
        <authorList>
            <consortium name="Lawrence Berkeley National Laboratory"/>
            <person name="Haridas S."/>
            <person name="Hensen N."/>
            <person name="Bonometti L."/>
            <person name="Westerberg I."/>
            <person name="Brannstrom I.O."/>
            <person name="Guillou S."/>
            <person name="Cros-Aarteil S."/>
            <person name="Calhoun S."/>
            <person name="Kuo A."/>
            <person name="Mondo S."/>
            <person name="Pangilinan J."/>
            <person name="Riley R."/>
            <person name="LaButti K."/>
            <person name="Andreopoulos B."/>
            <person name="Lipzen A."/>
            <person name="Chen C."/>
            <person name="Yanf M."/>
            <person name="Daum C."/>
            <person name="Ng V."/>
            <person name="Clum A."/>
            <person name="Steindorff A."/>
            <person name="Ohm R."/>
            <person name="Martin F."/>
            <person name="Silar P."/>
            <person name="Natvig D."/>
            <person name="Lalanne C."/>
            <person name="Gautier V."/>
            <person name="Ament-velasquez S.L."/>
            <person name="Kruys A."/>
            <person name="Hutchinson M.I."/>
            <person name="Powell A.J."/>
            <person name="Barry K."/>
            <person name="Miller A.N."/>
            <person name="Grigoriev I.V."/>
            <person name="Debuchy R."/>
            <person name="Gladieux P."/>
            <person name="Thoren M.H."/>
            <person name="Johannesson H."/>
        </authorList>
    </citation>
    <scope>NUCLEOTIDE SEQUENCE</scope>
    <source>
        <strain evidence="1">CBS 232.78</strain>
    </source>
</reference>
<dbReference type="InterPro" id="IPR036397">
    <property type="entry name" value="RNaseH_sf"/>
</dbReference>
<accession>A0AAE0P5L6</accession>
<protein>
    <recommendedName>
        <fullName evidence="3">RNase H type-1 domain-containing protein</fullName>
    </recommendedName>
</protein>
<dbReference type="InterPro" id="IPR012337">
    <property type="entry name" value="RNaseH-like_sf"/>
</dbReference>
<dbReference type="Gene3D" id="3.30.420.10">
    <property type="entry name" value="Ribonuclease H-like superfamily/Ribonuclease H"/>
    <property type="match status" value="1"/>
</dbReference>
<keyword evidence="2" id="KW-1185">Reference proteome</keyword>
<sequence>MMARIRPIQPELSKLNKPFGFRSFYPDNISDADTQVTDHAGYVRMAGSTDDIDYYWDTLIIAVSGISSPKSAPEGGGIQGYRASYGIWVGETGTPAGDDWNCVGRLHSAITNNAWPITRRAELVATVRGVLTAQNIAHQFRPRAVVIKTDSKYVATRFLGELYPWRKNKWKYPDGNVVMYSDLWRTLDREVADLKSRGIYVDFYLVSTESNLNALHLARCAMNNLPRSTGAP</sequence>
<comment type="caution">
    <text evidence="1">The sequence shown here is derived from an EMBL/GenBank/DDBJ whole genome shotgun (WGS) entry which is preliminary data.</text>
</comment>
<reference evidence="1" key="1">
    <citation type="journal article" date="2023" name="Mol. Phylogenet. Evol.">
        <title>Genome-scale phylogeny and comparative genomics of the fungal order Sordariales.</title>
        <authorList>
            <person name="Hensen N."/>
            <person name="Bonometti L."/>
            <person name="Westerberg I."/>
            <person name="Brannstrom I.O."/>
            <person name="Guillou S."/>
            <person name="Cros-Aarteil S."/>
            <person name="Calhoun S."/>
            <person name="Haridas S."/>
            <person name="Kuo A."/>
            <person name="Mondo S."/>
            <person name="Pangilinan J."/>
            <person name="Riley R."/>
            <person name="LaButti K."/>
            <person name="Andreopoulos B."/>
            <person name="Lipzen A."/>
            <person name="Chen C."/>
            <person name="Yan M."/>
            <person name="Daum C."/>
            <person name="Ng V."/>
            <person name="Clum A."/>
            <person name="Steindorff A."/>
            <person name="Ohm R.A."/>
            <person name="Martin F."/>
            <person name="Silar P."/>
            <person name="Natvig D.O."/>
            <person name="Lalanne C."/>
            <person name="Gautier V."/>
            <person name="Ament-Velasquez S.L."/>
            <person name="Kruys A."/>
            <person name="Hutchinson M.I."/>
            <person name="Powell A.J."/>
            <person name="Barry K."/>
            <person name="Miller A.N."/>
            <person name="Grigoriev I.V."/>
            <person name="Debuchy R."/>
            <person name="Gladieux P."/>
            <person name="Hiltunen Thoren M."/>
            <person name="Johannesson H."/>
        </authorList>
    </citation>
    <scope>NUCLEOTIDE SEQUENCE</scope>
    <source>
        <strain evidence="1">CBS 232.78</strain>
    </source>
</reference>
<dbReference type="Proteomes" id="UP001285441">
    <property type="component" value="Unassembled WGS sequence"/>
</dbReference>
<name>A0AAE0P5L6_9PEZI</name>
<proteinExistence type="predicted"/>
<organism evidence="1 2">
    <name type="scientific">Podospora didyma</name>
    <dbReference type="NCBI Taxonomy" id="330526"/>
    <lineage>
        <taxon>Eukaryota</taxon>
        <taxon>Fungi</taxon>
        <taxon>Dikarya</taxon>
        <taxon>Ascomycota</taxon>
        <taxon>Pezizomycotina</taxon>
        <taxon>Sordariomycetes</taxon>
        <taxon>Sordariomycetidae</taxon>
        <taxon>Sordariales</taxon>
        <taxon>Podosporaceae</taxon>
        <taxon>Podospora</taxon>
    </lineage>
</organism>
<dbReference type="GO" id="GO:0003676">
    <property type="term" value="F:nucleic acid binding"/>
    <property type="evidence" value="ECO:0007669"/>
    <property type="project" value="InterPro"/>
</dbReference>
<gene>
    <name evidence="1" type="ORF">B0H63DRAFT_28185</name>
</gene>
<dbReference type="AlphaFoldDB" id="A0AAE0P5L6"/>